<comment type="caution">
    <text evidence="3">The sequence shown here is derived from an EMBL/GenBank/DDBJ whole genome shotgun (WGS) entry which is preliminary data.</text>
</comment>
<sequence>MKRLKKSQALILSLAMIISLIPMASIKVKAGVTWTPENTHVSTQMSPGDLIMYPPFDEDDDDDTNMVYVTYNSSNGSYLGSASDENGLEVTGYSDPSTGITYSKYRVTSCNYDWDTFSVELTGIAPVVQKTLTGISISSPPYKTSYTEGESFNRQGMNVAAVYSDNSSSGISNYSVNPSGALSTGNSYVTISYSEGGITKTATQGISVKSRTTNTYTIQAGAGTGGSISPAGSQNITKGSDKVFTITPASGYQIDRVVVDGANQGAINSYTFRNVTAGHSITAYFKVSAAKTYPLTVAGSFAPAAGTGNYAAGTNVTINAGTVPGYIFTGWITSDGRSFANAVTTLTMPAYALNITASWAPSGSITPVMQVTTTNLKGTQLTSWDAIAAKLDTLTVKNLNKTSSAILNVTSPAASCYIPQNVVAHLNARKGVELRINTGSDVSYSFYSDLDNSAFAGSNLSYTAKTGNVNGVRQQILDFVEKGPINTNISMHVKLPGAVPGQQAYVYLVNAAGQQTLYLPVTVSADGTASFAVIAKVKMAIIY</sequence>
<feature type="signal peptide" evidence="1">
    <location>
        <begin position="1"/>
        <end position="24"/>
    </location>
</feature>
<evidence type="ECO:0000256" key="1">
    <source>
        <dbReference type="SAM" id="SignalP"/>
    </source>
</evidence>
<dbReference type="Pfam" id="PF18998">
    <property type="entry name" value="Flg_new_2"/>
    <property type="match status" value="2"/>
</dbReference>
<evidence type="ECO:0000313" key="4">
    <source>
        <dbReference type="Proteomes" id="UP000094067"/>
    </source>
</evidence>
<dbReference type="Proteomes" id="UP000094067">
    <property type="component" value="Unassembled WGS sequence"/>
</dbReference>
<feature type="domain" description="Bacterial repeat" evidence="2">
    <location>
        <begin position="216"/>
        <end position="287"/>
    </location>
</feature>
<dbReference type="NCBIfam" id="TIGR02543">
    <property type="entry name" value="List_Bact_rpt"/>
    <property type="match status" value="1"/>
</dbReference>
<dbReference type="InterPro" id="IPR013378">
    <property type="entry name" value="InlB-like_B-rpt"/>
</dbReference>
<proteinExistence type="predicted"/>
<dbReference type="InterPro" id="IPR044060">
    <property type="entry name" value="Bacterial_rp_domain"/>
</dbReference>
<feature type="domain" description="Bacterial repeat" evidence="2">
    <location>
        <begin position="303"/>
        <end position="361"/>
    </location>
</feature>
<dbReference type="EMBL" id="MCGH01000002">
    <property type="protein sequence ID" value="ODM05873.1"/>
    <property type="molecule type" value="Genomic_DNA"/>
</dbReference>
<name>A0A1E3AAT9_9FIRM</name>
<gene>
    <name evidence="3" type="ORF">BEI61_01762</name>
</gene>
<protein>
    <recommendedName>
        <fullName evidence="2">Bacterial repeat domain-containing protein</fullName>
    </recommendedName>
</protein>
<keyword evidence="1" id="KW-0732">Signal</keyword>
<evidence type="ECO:0000313" key="3">
    <source>
        <dbReference type="EMBL" id="ODM05873.1"/>
    </source>
</evidence>
<reference evidence="3 4" key="1">
    <citation type="submission" date="2016-07" db="EMBL/GenBank/DDBJ databases">
        <title>Characterization of isolates of Eisenbergiella tayi derived from blood cultures, using whole genome sequencing.</title>
        <authorList>
            <person name="Burdz T."/>
            <person name="Wiebe D."/>
            <person name="Huynh C."/>
            <person name="Bernard K."/>
        </authorList>
    </citation>
    <scope>NUCLEOTIDE SEQUENCE [LARGE SCALE GENOMIC DNA]</scope>
    <source>
        <strain evidence="3 4">NML 110608</strain>
    </source>
</reference>
<dbReference type="AlphaFoldDB" id="A0A1E3AAT9"/>
<accession>A0A1E3AAT9</accession>
<dbReference type="RefSeq" id="WP_069152005.1">
    <property type="nucleotide sequence ID" value="NZ_MCGH01000002.1"/>
</dbReference>
<dbReference type="Gene3D" id="2.60.40.3630">
    <property type="match status" value="1"/>
</dbReference>
<feature type="chain" id="PRO_5038858666" description="Bacterial repeat domain-containing protein" evidence="1">
    <location>
        <begin position="25"/>
        <end position="543"/>
    </location>
</feature>
<evidence type="ECO:0000259" key="2">
    <source>
        <dbReference type="Pfam" id="PF18998"/>
    </source>
</evidence>
<organism evidence="3 4">
    <name type="scientific">Eisenbergiella tayi</name>
    <dbReference type="NCBI Taxonomy" id="1432052"/>
    <lineage>
        <taxon>Bacteria</taxon>
        <taxon>Bacillati</taxon>
        <taxon>Bacillota</taxon>
        <taxon>Clostridia</taxon>
        <taxon>Lachnospirales</taxon>
        <taxon>Lachnospiraceae</taxon>
        <taxon>Eisenbergiella</taxon>
    </lineage>
</organism>